<organism evidence="2">
    <name type="scientific">Sipha flava</name>
    <name type="common">yellow sugarcane aphid</name>
    <dbReference type="NCBI Taxonomy" id="143950"/>
    <lineage>
        <taxon>Eukaryota</taxon>
        <taxon>Metazoa</taxon>
        <taxon>Ecdysozoa</taxon>
        <taxon>Arthropoda</taxon>
        <taxon>Hexapoda</taxon>
        <taxon>Insecta</taxon>
        <taxon>Pterygota</taxon>
        <taxon>Neoptera</taxon>
        <taxon>Paraneoptera</taxon>
        <taxon>Hemiptera</taxon>
        <taxon>Sternorrhyncha</taxon>
        <taxon>Aphidomorpha</taxon>
        <taxon>Aphidoidea</taxon>
        <taxon>Aphididae</taxon>
        <taxon>Sipha</taxon>
    </lineage>
</organism>
<sequence>MPYRVATAAVVLTTPGDVDDRSFVGRPTTPSSPLFGYSGPLPTGTVGIIIRGGTNCTISTFRPYQFEDEYGEVTAESSDLDSSESEVNGYETVTPLCLNGSGSRRRGDVTVGTERRHDRGSSV</sequence>
<dbReference type="EMBL" id="GGMS01012827">
    <property type="protein sequence ID" value="MBY82030.1"/>
    <property type="molecule type" value="Transcribed_RNA"/>
</dbReference>
<dbReference type="AlphaFoldDB" id="A0A2S2QWY9"/>
<evidence type="ECO:0000256" key="1">
    <source>
        <dbReference type="SAM" id="MobiDB-lite"/>
    </source>
</evidence>
<proteinExistence type="predicted"/>
<gene>
    <name evidence="2" type="ORF">g.179812</name>
</gene>
<name>A0A2S2QWY9_9HEMI</name>
<accession>A0A2S2QWY9</accession>
<feature type="region of interest" description="Disordered" evidence="1">
    <location>
        <begin position="75"/>
        <end position="123"/>
    </location>
</feature>
<reference evidence="2" key="1">
    <citation type="submission" date="2018-04" db="EMBL/GenBank/DDBJ databases">
        <title>Transcriptome assembly of Sipha flava.</title>
        <authorList>
            <person name="Scully E.D."/>
            <person name="Geib S.M."/>
            <person name="Palmer N.A."/>
            <person name="Koch K."/>
            <person name="Bradshaw J."/>
            <person name="Heng-Moss T."/>
            <person name="Sarath G."/>
        </authorList>
    </citation>
    <scope>NUCLEOTIDE SEQUENCE</scope>
</reference>
<feature type="compositionally biased region" description="Basic and acidic residues" evidence="1">
    <location>
        <begin position="105"/>
        <end position="123"/>
    </location>
</feature>
<evidence type="ECO:0000313" key="2">
    <source>
        <dbReference type="EMBL" id="MBY82030.1"/>
    </source>
</evidence>
<protein>
    <submittedName>
        <fullName evidence="2">Uncharacterized protein</fullName>
    </submittedName>
</protein>